<feature type="transmembrane region" description="Helical" evidence="1">
    <location>
        <begin position="85"/>
        <end position="102"/>
    </location>
</feature>
<dbReference type="Proteomes" id="UP000811282">
    <property type="component" value="Unassembled WGS sequence"/>
</dbReference>
<evidence type="ECO:0000256" key="1">
    <source>
        <dbReference type="SAM" id="Phobius"/>
    </source>
</evidence>
<proteinExistence type="predicted"/>
<feature type="transmembrane region" description="Helical" evidence="1">
    <location>
        <begin position="12"/>
        <end position="29"/>
    </location>
</feature>
<protein>
    <submittedName>
        <fullName evidence="3">DUF418 family protein</fullName>
    </submittedName>
</protein>
<dbReference type="Pfam" id="PF04235">
    <property type="entry name" value="DUF418"/>
    <property type="match status" value="1"/>
</dbReference>
<organism evidence="3 4">
    <name type="scientific">Candidatus Sodalis endolongispinus</name>
    <dbReference type="NCBI Taxonomy" id="2812662"/>
    <lineage>
        <taxon>Bacteria</taxon>
        <taxon>Pseudomonadati</taxon>
        <taxon>Pseudomonadota</taxon>
        <taxon>Gammaproteobacteria</taxon>
        <taxon>Enterobacterales</taxon>
        <taxon>Bruguierivoracaceae</taxon>
        <taxon>Sodalis</taxon>
    </lineage>
</organism>
<dbReference type="PANTHER" id="PTHR30590:SF2">
    <property type="entry name" value="INNER MEMBRANE PROTEIN"/>
    <property type="match status" value="1"/>
</dbReference>
<name>A0ABS5Y9P4_9GAMM</name>
<gene>
    <name evidence="3" type="ORF">JZM24_02190</name>
</gene>
<sequence length="387" mass="43605">MRQRIAMLDCARGIAILGILLMNITAFGLPKAAYLNPAYTGSISSSEAWTWAVLDLVAQVKFLTLFVLLFGGGLVLLLPRGPRWTQARLLWLMGFGVIHAIFFWDGDILLDYGLVWLLCLGLIRRSPSERSLIAAGIVLYAFLGIGLLLVFQLLLGDQPPGRFWLPDIANRVYEHYWQTEGGPEAWRERLNLLHGSLLAMASQYGWQLAGAILIGAGLMHNGWLAGRREPAHYRRMALWLIPAGLIINLPAVVAQWQLGWDYRWCGFLLQMPREISAPPQALGYVALLYGFWPRLADKTVIRLLGNVWRMALTNYLLQTLICTLLFNKLGLFMAYDRLQLMAFVPAVWFINIAASALWLRYFRQGPLEAVWQQLTRLTGGVPQPDAS</sequence>
<accession>A0ABS5Y9P4</accession>
<dbReference type="PANTHER" id="PTHR30590">
    <property type="entry name" value="INNER MEMBRANE PROTEIN"/>
    <property type="match status" value="1"/>
</dbReference>
<feature type="transmembrane region" description="Helical" evidence="1">
    <location>
        <begin position="204"/>
        <end position="224"/>
    </location>
</feature>
<keyword evidence="1" id="KW-0472">Membrane</keyword>
<keyword evidence="1" id="KW-0812">Transmembrane</keyword>
<feature type="transmembrane region" description="Helical" evidence="1">
    <location>
        <begin position="132"/>
        <end position="155"/>
    </location>
</feature>
<feature type="transmembrane region" description="Helical" evidence="1">
    <location>
        <begin position="338"/>
        <end position="359"/>
    </location>
</feature>
<feature type="transmembrane region" description="Helical" evidence="1">
    <location>
        <begin position="277"/>
        <end position="295"/>
    </location>
</feature>
<dbReference type="NCBIfam" id="NF008093">
    <property type="entry name" value="PRK10835.1"/>
    <property type="match status" value="1"/>
</dbReference>
<keyword evidence="1" id="KW-1133">Transmembrane helix</keyword>
<evidence type="ECO:0000313" key="3">
    <source>
        <dbReference type="EMBL" id="MBT9431265.1"/>
    </source>
</evidence>
<feature type="transmembrane region" description="Helical" evidence="1">
    <location>
        <begin position="236"/>
        <end position="257"/>
    </location>
</feature>
<dbReference type="InterPro" id="IPR052529">
    <property type="entry name" value="Bact_Transport_Assoc"/>
</dbReference>
<dbReference type="RefSeq" id="WP_215668415.1">
    <property type="nucleotide sequence ID" value="NZ_JAFJYC010000001.1"/>
</dbReference>
<keyword evidence="4" id="KW-1185">Reference proteome</keyword>
<feature type="domain" description="DUF418" evidence="2">
    <location>
        <begin position="218"/>
        <end position="377"/>
    </location>
</feature>
<feature type="transmembrane region" description="Helical" evidence="1">
    <location>
        <begin position="108"/>
        <end position="125"/>
    </location>
</feature>
<feature type="transmembrane region" description="Helical" evidence="1">
    <location>
        <begin position="49"/>
        <end position="78"/>
    </location>
</feature>
<feature type="transmembrane region" description="Helical" evidence="1">
    <location>
        <begin position="307"/>
        <end position="326"/>
    </location>
</feature>
<evidence type="ECO:0000259" key="2">
    <source>
        <dbReference type="Pfam" id="PF04235"/>
    </source>
</evidence>
<reference evidence="3 4" key="1">
    <citation type="journal article" date="2021" name="Genome Biol. Evol.">
        <title>The evolution of interdependence in a four-way mealybug symbiosis.</title>
        <authorList>
            <person name="Garber A.I."/>
            <person name="Kupper M."/>
            <person name="Laetsch D.R."/>
            <person name="Weldon S.R."/>
            <person name="Ladinsky M.S."/>
            <person name="Bjorkman P.J."/>
            <person name="McCutcheon J.P."/>
        </authorList>
    </citation>
    <scope>NUCLEOTIDE SEQUENCE [LARGE SCALE GENOMIC DNA]</scope>
    <source>
        <strain evidence="3">SOD</strain>
    </source>
</reference>
<comment type="caution">
    <text evidence="3">The sequence shown here is derived from an EMBL/GenBank/DDBJ whole genome shotgun (WGS) entry which is preliminary data.</text>
</comment>
<evidence type="ECO:0000313" key="4">
    <source>
        <dbReference type="Proteomes" id="UP000811282"/>
    </source>
</evidence>
<dbReference type="EMBL" id="JAFJYC010000001">
    <property type="protein sequence ID" value="MBT9431265.1"/>
    <property type="molecule type" value="Genomic_DNA"/>
</dbReference>
<dbReference type="InterPro" id="IPR007349">
    <property type="entry name" value="DUF418"/>
</dbReference>